<comment type="caution">
    <text evidence="1">The sequence shown here is derived from an EMBL/GenBank/DDBJ whole genome shotgun (WGS) entry which is preliminary data.</text>
</comment>
<proteinExistence type="predicted"/>
<name>A0A401FLA0_9LACO</name>
<evidence type="ECO:0000313" key="2">
    <source>
        <dbReference type="Proteomes" id="UP000286974"/>
    </source>
</evidence>
<dbReference type="AlphaFoldDB" id="A0A401FLA0"/>
<evidence type="ECO:0000313" key="1">
    <source>
        <dbReference type="EMBL" id="GAY73159.1"/>
    </source>
</evidence>
<keyword evidence="2" id="KW-1185">Reference proteome</keyword>
<dbReference type="EMBL" id="BEXA01000002">
    <property type="protein sequence ID" value="GAY73159.1"/>
    <property type="molecule type" value="Genomic_DNA"/>
</dbReference>
<dbReference type="Proteomes" id="UP000286974">
    <property type="component" value="Unassembled WGS sequence"/>
</dbReference>
<gene>
    <name evidence="1" type="ORF">NBRC111893_1305</name>
</gene>
<reference evidence="1 2" key="1">
    <citation type="submission" date="2017-11" db="EMBL/GenBank/DDBJ databases">
        <title>Draft Genome Sequence of Lactobacillus curieae NBRC 111893 isolated from Koso, a Japanese sugar-Vegetable Fermented Beverage.</title>
        <authorList>
            <person name="Chiou T.Y."/>
            <person name="Oshima K."/>
            <person name="Suda W."/>
            <person name="Hattori M."/>
            <person name="Takahashi T."/>
        </authorList>
    </citation>
    <scope>NUCLEOTIDE SEQUENCE [LARGE SCALE GENOMIC DNA]</scope>
    <source>
        <strain evidence="1 2">NBRC111893</strain>
    </source>
</reference>
<protein>
    <submittedName>
        <fullName evidence="1">Uncharacterized protein</fullName>
    </submittedName>
</protein>
<organism evidence="1 2">
    <name type="scientific">Lentilactobacillus kosonis</name>
    <dbReference type="NCBI Taxonomy" id="2810561"/>
    <lineage>
        <taxon>Bacteria</taxon>
        <taxon>Bacillati</taxon>
        <taxon>Bacillota</taxon>
        <taxon>Bacilli</taxon>
        <taxon>Lactobacillales</taxon>
        <taxon>Lactobacillaceae</taxon>
        <taxon>Lentilactobacillus</taxon>
    </lineage>
</organism>
<accession>A0A401FLA0</accession>
<sequence>MVSVVQSQLDAYVSEFPKQDKITFADLQQEGYLSKRQVKEAQDNGIKIKASKVVK</sequence>